<evidence type="ECO:0000256" key="2">
    <source>
        <dbReference type="ARBA" id="ARBA00022692"/>
    </source>
</evidence>
<keyword evidence="3 6" id="KW-1133">Transmembrane helix</keyword>
<dbReference type="InterPro" id="IPR016982">
    <property type="entry name" value="Mms48"/>
</dbReference>
<evidence type="ECO:0000313" key="8">
    <source>
        <dbReference type="EMBL" id="SFB05960.1"/>
    </source>
</evidence>
<name>A0A1I0Y034_9RHOB</name>
<sequence length="499" mass="54248">MLWSLIKIVVFITLIAALTLGAGYLLESQGGIQVTVAGVEYTLGPLQSVIAVALFVLALWVILKLLGLLVAVLHFINGDETAISRHFDRNREKKGVQALTEGLIALASGEGREAMAKADKADKLLNRPELGRLLTAQAAELTGDRKKAEAAYRKLLADDRTRFVGIRGIMRQKLETGEIDTALSLAEHAFAIKPRNVEVQDTLLKLQAQKHDWAGARKTLGAKLKHGQLPRDVHKRRDAVLALGQAKEVFADESSIEAREKAIEANRLSPDLIPAAVLAAKGYVEQGNRRHATRVLKKAWSVHPHPDLAAAFAAIEPDETPEGRIRRFQKFVRSQPDHPESKMLMAELNIAAEDFPGARRELGDLVETAPNARVLTIMAAIARGEGHDDAMVKGWLARALTAPRGPQWVCEKCSAVHADWAPVCSVCDGFDTMAWKTPPTSETQTSSGFEMLPLIVGALEQKPATEEASQDDAAVEEAEVIDETVVEAEPAGSKEEKSA</sequence>
<evidence type="ECO:0000256" key="6">
    <source>
        <dbReference type="SAM" id="Phobius"/>
    </source>
</evidence>
<evidence type="ECO:0000256" key="3">
    <source>
        <dbReference type="ARBA" id="ARBA00022989"/>
    </source>
</evidence>
<dbReference type="GO" id="GO:0016020">
    <property type="term" value="C:membrane"/>
    <property type="evidence" value="ECO:0007669"/>
    <property type="project" value="UniProtKB-SubCell"/>
</dbReference>
<dbReference type="Gene3D" id="1.25.40.10">
    <property type="entry name" value="Tetratricopeptide repeat domain"/>
    <property type="match status" value="1"/>
</dbReference>
<feature type="transmembrane region" description="Helical" evidence="6">
    <location>
        <begin position="5"/>
        <end position="26"/>
    </location>
</feature>
<feature type="domain" description="HemY N-terminal" evidence="7">
    <location>
        <begin position="30"/>
        <end position="143"/>
    </location>
</feature>
<evidence type="ECO:0000259" key="7">
    <source>
        <dbReference type="Pfam" id="PF07219"/>
    </source>
</evidence>
<dbReference type="Pfam" id="PF07219">
    <property type="entry name" value="HemY_N"/>
    <property type="match status" value="1"/>
</dbReference>
<evidence type="ECO:0000256" key="4">
    <source>
        <dbReference type="ARBA" id="ARBA00023136"/>
    </source>
</evidence>
<evidence type="ECO:0000256" key="1">
    <source>
        <dbReference type="ARBA" id="ARBA00004370"/>
    </source>
</evidence>
<dbReference type="AlphaFoldDB" id="A0A1I0Y034"/>
<reference evidence="8 9" key="1">
    <citation type="submission" date="2016-10" db="EMBL/GenBank/DDBJ databases">
        <authorList>
            <person name="de Groot N.N."/>
        </authorList>
    </citation>
    <scope>NUCLEOTIDE SEQUENCE [LARGE SCALE GENOMIC DNA]</scope>
    <source>
        <strain evidence="8 9">DSM 29316</strain>
    </source>
</reference>
<dbReference type="OrthoDB" id="9798343at2"/>
<protein>
    <submittedName>
        <fullName evidence="8">HemY protein</fullName>
    </submittedName>
</protein>
<dbReference type="RefSeq" id="WP_092065651.1">
    <property type="nucleotide sequence ID" value="NZ_FOJU01000004.1"/>
</dbReference>
<evidence type="ECO:0000256" key="5">
    <source>
        <dbReference type="SAM" id="MobiDB-lite"/>
    </source>
</evidence>
<proteinExistence type="predicted"/>
<evidence type="ECO:0000313" key="9">
    <source>
        <dbReference type="Proteomes" id="UP000198796"/>
    </source>
</evidence>
<dbReference type="PIRSF" id="PIRSF031802">
    <property type="entry name" value="UCP031802"/>
    <property type="match status" value="1"/>
</dbReference>
<dbReference type="EMBL" id="FOJU01000004">
    <property type="protein sequence ID" value="SFB05960.1"/>
    <property type="molecule type" value="Genomic_DNA"/>
</dbReference>
<dbReference type="InterPro" id="IPR010817">
    <property type="entry name" value="HemY_N"/>
</dbReference>
<organism evidence="8 9">
    <name type="scientific">Poseidonocella pacifica</name>
    <dbReference type="NCBI Taxonomy" id="871651"/>
    <lineage>
        <taxon>Bacteria</taxon>
        <taxon>Pseudomonadati</taxon>
        <taxon>Pseudomonadota</taxon>
        <taxon>Alphaproteobacteria</taxon>
        <taxon>Rhodobacterales</taxon>
        <taxon>Roseobacteraceae</taxon>
        <taxon>Poseidonocella</taxon>
    </lineage>
</organism>
<accession>A0A1I0Y034</accession>
<dbReference type="InterPro" id="IPR011990">
    <property type="entry name" value="TPR-like_helical_dom_sf"/>
</dbReference>
<keyword evidence="4 6" id="KW-0472">Membrane</keyword>
<gene>
    <name evidence="8" type="ORF">SAMN05421688_2644</name>
</gene>
<dbReference type="Proteomes" id="UP000198796">
    <property type="component" value="Unassembled WGS sequence"/>
</dbReference>
<keyword evidence="2 6" id="KW-0812">Transmembrane</keyword>
<feature type="compositionally biased region" description="Acidic residues" evidence="5">
    <location>
        <begin position="468"/>
        <end position="486"/>
    </location>
</feature>
<feature type="transmembrane region" description="Helical" evidence="6">
    <location>
        <begin position="46"/>
        <end position="76"/>
    </location>
</feature>
<dbReference type="SUPFAM" id="SSF48452">
    <property type="entry name" value="TPR-like"/>
    <property type="match status" value="1"/>
</dbReference>
<dbReference type="STRING" id="871651.SAMN05421688_2644"/>
<keyword evidence="9" id="KW-1185">Reference proteome</keyword>
<comment type="subcellular location">
    <subcellularLocation>
        <location evidence="1">Membrane</location>
    </subcellularLocation>
</comment>
<feature type="region of interest" description="Disordered" evidence="5">
    <location>
        <begin position="462"/>
        <end position="499"/>
    </location>
</feature>